<feature type="compositionally biased region" description="Polar residues" evidence="2">
    <location>
        <begin position="67"/>
        <end position="85"/>
    </location>
</feature>
<dbReference type="InterPro" id="IPR001660">
    <property type="entry name" value="SAM"/>
</dbReference>
<dbReference type="Proteomes" id="UP001515500">
    <property type="component" value="Chromosome 5"/>
</dbReference>
<dbReference type="PANTHER" id="PTHR10627:SF69">
    <property type="entry name" value="PROTEIN BICAUDAL C"/>
    <property type="match status" value="1"/>
</dbReference>
<reference evidence="5" key="1">
    <citation type="submission" date="2025-08" db="UniProtKB">
        <authorList>
            <consortium name="RefSeq"/>
        </authorList>
    </citation>
    <scope>IDENTIFICATION</scope>
</reference>
<feature type="region of interest" description="Disordered" evidence="2">
    <location>
        <begin position="1"/>
        <end position="178"/>
    </location>
</feature>
<keyword evidence="4" id="KW-1185">Reference proteome</keyword>
<dbReference type="AlphaFoldDB" id="A0AB40B8J1"/>
<name>A0AB40B8J1_DIOCR</name>
<evidence type="ECO:0000313" key="5">
    <source>
        <dbReference type="RefSeq" id="XP_039123574.1"/>
    </source>
</evidence>
<accession>A0AB40B8J1</accession>
<evidence type="ECO:0000256" key="1">
    <source>
        <dbReference type="ARBA" id="ARBA00022737"/>
    </source>
</evidence>
<dbReference type="GeneID" id="120260201"/>
<sequence length="249" mass="27646">MAEPQPSPDVPMNGATTTSVAGGVEPIPSGPTSKRQRRPSVRLGDIGDPIPHEAHPRRLKQWKVLSDSHTSKPPSRTRHVTTVSPSDEPVPENNHHHETLNLVIKKGLRDGKSRRGPPAHRRPRTNWISKPDDPEEAADLKSSGGEETGDEPFREGSENRDGDAPSETDGGYWNEDRNGMCRLSDDSGVRSWLDRLGLARYAPAFEIHEVDEEVLPFLTLEDLKDMGINAVGSRRKMYSAIQKLRKSFT</sequence>
<evidence type="ECO:0000256" key="2">
    <source>
        <dbReference type="SAM" id="MobiDB-lite"/>
    </source>
</evidence>
<proteinExistence type="predicted"/>
<dbReference type="PROSITE" id="PS50105">
    <property type="entry name" value="SAM_DOMAIN"/>
    <property type="match status" value="1"/>
</dbReference>
<organism evidence="4 5">
    <name type="scientific">Dioscorea cayennensis subsp. rotundata</name>
    <name type="common">White Guinea yam</name>
    <name type="synonym">Dioscorea rotundata</name>
    <dbReference type="NCBI Taxonomy" id="55577"/>
    <lineage>
        <taxon>Eukaryota</taxon>
        <taxon>Viridiplantae</taxon>
        <taxon>Streptophyta</taxon>
        <taxon>Embryophyta</taxon>
        <taxon>Tracheophyta</taxon>
        <taxon>Spermatophyta</taxon>
        <taxon>Magnoliopsida</taxon>
        <taxon>Liliopsida</taxon>
        <taxon>Dioscoreales</taxon>
        <taxon>Dioscoreaceae</taxon>
        <taxon>Dioscorea</taxon>
    </lineage>
</organism>
<dbReference type="Pfam" id="PF07647">
    <property type="entry name" value="SAM_2"/>
    <property type="match status" value="1"/>
</dbReference>
<dbReference type="CDD" id="cd09487">
    <property type="entry name" value="SAM_superfamily"/>
    <property type="match status" value="1"/>
</dbReference>
<dbReference type="SUPFAM" id="SSF47769">
    <property type="entry name" value="SAM/Pointed domain"/>
    <property type="match status" value="1"/>
</dbReference>
<protein>
    <submittedName>
        <fullName evidence="5">Ankyrin repeat and SAM domain-containing protein 6-like</fullName>
    </submittedName>
</protein>
<dbReference type="InterPro" id="IPR013761">
    <property type="entry name" value="SAM/pointed_sf"/>
</dbReference>
<dbReference type="Gene3D" id="1.10.150.50">
    <property type="entry name" value="Transcription Factor, Ets-1"/>
    <property type="match status" value="1"/>
</dbReference>
<feature type="domain" description="SAM" evidence="3">
    <location>
        <begin position="189"/>
        <end position="247"/>
    </location>
</feature>
<evidence type="ECO:0000259" key="3">
    <source>
        <dbReference type="PROSITE" id="PS50105"/>
    </source>
</evidence>
<evidence type="ECO:0000313" key="4">
    <source>
        <dbReference type="Proteomes" id="UP001515500"/>
    </source>
</evidence>
<dbReference type="RefSeq" id="XP_039123574.1">
    <property type="nucleotide sequence ID" value="XM_039267640.1"/>
</dbReference>
<keyword evidence="1" id="KW-0677">Repeat</keyword>
<dbReference type="SMART" id="SM00454">
    <property type="entry name" value="SAM"/>
    <property type="match status" value="1"/>
</dbReference>
<dbReference type="PANTHER" id="PTHR10627">
    <property type="entry name" value="SCP160"/>
    <property type="match status" value="1"/>
</dbReference>
<feature type="compositionally biased region" description="Basic residues" evidence="2">
    <location>
        <begin position="114"/>
        <end position="124"/>
    </location>
</feature>
<gene>
    <name evidence="5" type="primary">LOC120260201</name>
</gene>
<feature type="compositionally biased region" description="Basic and acidic residues" evidence="2">
    <location>
        <begin position="151"/>
        <end position="163"/>
    </location>
</feature>